<evidence type="ECO:0000256" key="3">
    <source>
        <dbReference type="ARBA" id="ARBA00022692"/>
    </source>
</evidence>
<proteinExistence type="predicted"/>
<dbReference type="PANTHER" id="PTHR34187">
    <property type="entry name" value="FGR18P"/>
    <property type="match status" value="1"/>
</dbReference>
<keyword evidence="9" id="KW-1185">Reference proteome</keyword>
<evidence type="ECO:0000256" key="6">
    <source>
        <dbReference type="SAM" id="Phobius"/>
    </source>
</evidence>
<keyword evidence="4 6" id="KW-1133">Transmembrane helix</keyword>
<reference evidence="8 9" key="1">
    <citation type="submission" date="2021-01" db="EMBL/GenBank/DDBJ databases">
        <title>Whole genome shotgun sequence of Plantactinospora endophytica NBRC 110450.</title>
        <authorList>
            <person name="Komaki H."/>
            <person name="Tamura T."/>
        </authorList>
    </citation>
    <scope>NUCLEOTIDE SEQUENCE [LARGE SCALE GENOMIC DNA]</scope>
    <source>
        <strain evidence="8 9">NBRC 110450</strain>
    </source>
</reference>
<dbReference type="EMBL" id="BONW01000004">
    <property type="protein sequence ID" value="GIG86361.1"/>
    <property type="molecule type" value="Genomic_DNA"/>
</dbReference>
<evidence type="ECO:0000259" key="7">
    <source>
        <dbReference type="Pfam" id="PF02656"/>
    </source>
</evidence>
<dbReference type="Proteomes" id="UP000646749">
    <property type="component" value="Unassembled WGS sequence"/>
</dbReference>
<evidence type="ECO:0000313" key="9">
    <source>
        <dbReference type="Proteomes" id="UP000646749"/>
    </source>
</evidence>
<evidence type="ECO:0000256" key="4">
    <source>
        <dbReference type="ARBA" id="ARBA00022989"/>
    </source>
</evidence>
<feature type="transmembrane region" description="Helical" evidence="6">
    <location>
        <begin position="33"/>
        <end position="53"/>
    </location>
</feature>
<feature type="domain" description="DUF202" evidence="7">
    <location>
        <begin position="24"/>
        <end position="91"/>
    </location>
</feature>
<dbReference type="InterPro" id="IPR003807">
    <property type="entry name" value="DUF202"/>
</dbReference>
<evidence type="ECO:0000256" key="1">
    <source>
        <dbReference type="ARBA" id="ARBA00004651"/>
    </source>
</evidence>
<organism evidence="8 9">
    <name type="scientific">Plantactinospora endophytica</name>
    <dbReference type="NCBI Taxonomy" id="673535"/>
    <lineage>
        <taxon>Bacteria</taxon>
        <taxon>Bacillati</taxon>
        <taxon>Actinomycetota</taxon>
        <taxon>Actinomycetes</taxon>
        <taxon>Micromonosporales</taxon>
        <taxon>Micromonosporaceae</taxon>
        <taxon>Plantactinospora</taxon>
    </lineage>
</organism>
<accession>A0ABQ4DV84</accession>
<sequence>MYEAVRRWFDPRELREVGETPDYRFSLANERTFLAWLRTGLALIAGGLAVAQFLPPMPVPHLREALAIALLLLGGTVAVRAVDHWARTERAIRLGDELPASRFPAVLALLVGLGAVLLMVAVVVQGVRNP</sequence>
<dbReference type="InterPro" id="IPR052053">
    <property type="entry name" value="IM_YidH-like"/>
</dbReference>
<dbReference type="PANTHER" id="PTHR34187:SF2">
    <property type="entry name" value="DUF202 DOMAIN-CONTAINING PROTEIN"/>
    <property type="match status" value="1"/>
</dbReference>
<evidence type="ECO:0000313" key="8">
    <source>
        <dbReference type="EMBL" id="GIG86361.1"/>
    </source>
</evidence>
<evidence type="ECO:0000256" key="5">
    <source>
        <dbReference type="ARBA" id="ARBA00023136"/>
    </source>
</evidence>
<keyword evidence="3 6" id="KW-0812">Transmembrane</keyword>
<evidence type="ECO:0000256" key="2">
    <source>
        <dbReference type="ARBA" id="ARBA00022475"/>
    </source>
</evidence>
<protein>
    <submittedName>
        <fullName evidence="8">Membrane protein</fullName>
    </submittedName>
</protein>
<gene>
    <name evidence="8" type="ORF">Pen02_12970</name>
</gene>
<feature type="transmembrane region" description="Helical" evidence="6">
    <location>
        <begin position="103"/>
        <end position="124"/>
    </location>
</feature>
<keyword evidence="5 6" id="KW-0472">Membrane</keyword>
<comment type="subcellular location">
    <subcellularLocation>
        <location evidence="1">Cell membrane</location>
        <topology evidence="1">Multi-pass membrane protein</topology>
    </subcellularLocation>
</comment>
<dbReference type="Pfam" id="PF02656">
    <property type="entry name" value="DUF202"/>
    <property type="match status" value="1"/>
</dbReference>
<feature type="transmembrane region" description="Helical" evidence="6">
    <location>
        <begin position="65"/>
        <end position="82"/>
    </location>
</feature>
<name>A0ABQ4DV84_9ACTN</name>
<comment type="caution">
    <text evidence="8">The sequence shown here is derived from an EMBL/GenBank/DDBJ whole genome shotgun (WGS) entry which is preliminary data.</text>
</comment>
<dbReference type="RefSeq" id="WP_203864993.1">
    <property type="nucleotide sequence ID" value="NZ_BONW01000004.1"/>
</dbReference>
<keyword evidence="2" id="KW-1003">Cell membrane</keyword>